<dbReference type="GO" id="GO:0009396">
    <property type="term" value="P:folic acid-containing compound biosynthetic process"/>
    <property type="evidence" value="ECO:0007669"/>
    <property type="project" value="TreeGrafter"/>
</dbReference>
<evidence type="ECO:0000256" key="2">
    <source>
        <dbReference type="ARBA" id="ARBA00022741"/>
    </source>
</evidence>
<dbReference type="PANTHER" id="PTHR23407:SF1">
    <property type="entry name" value="5-FORMYLTETRAHYDROFOLATE CYCLO-LIGASE"/>
    <property type="match status" value="1"/>
</dbReference>
<comment type="catalytic activity">
    <reaction evidence="4">
        <text>(6S)-5-formyl-5,6,7,8-tetrahydrofolate + ATP = (6R)-5,10-methenyltetrahydrofolate + ADP + phosphate</text>
        <dbReference type="Rhea" id="RHEA:10488"/>
        <dbReference type="ChEBI" id="CHEBI:30616"/>
        <dbReference type="ChEBI" id="CHEBI:43474"/>
        <dbReference type="ChEBI" id="CHEBI:57455"/>
        <dbReference type="ChEBI" id="CHEBI:57457"/>
        <dbReference type="ChEBI" id="CHEBI:456216"/>
        <dbReference type="EC" id="6.3.3.2"/>
    </reaction>
</comment>
<accession>A0A166NCB0</accession>
<name>A0A166NCB0_9EURO</name>
<evidence type="ECO:0000313" key="6">
    <source>
        <dbReference type="EMBL" id="KZZ89080.1"/>
    </source>
</evidence>
<dbReference type="Pfam" id="PF01812">
    <property type="entry name" value="5-FTHF_cyc-lig"/>
    <property type="match status" value="1"/>
</dbReference>
<reference evidence="6 7" key="1">
    <citation type="journal article" date="2016" name="Genome Biol. Evol.">
        <title>Divergent and convergent evolution of fungal pathogenicity.</title>
        <authorList>
            <person name="Shang Y."/>
            <person name="Xiao G."/>
            <person name="Zheng P."/>
            <person name="Cen K."/>
            <person name="Zhan S."/>
            <person name="Wang C."/>
        </authorList>
    </citation>
    <scope>NUCLEOTIDE SEQUENCE [LARGE SCALE GENOMIC DNA]</scope>
    <source>
        <strain evidence="6 7">ARSEF 7405</strain>
    </source>
</reference>
<dbReference type="GO" id="GO:0035999">
    <property type="term" value="P:tetrahydrofolate interconversion"/>
    <property type="evidence" value="ECO:0007669"/>
    <property type="project" value="TreeGrafter"/>
</dbReference>
<dbReference type="InterPro" id="IPR037171">
    <property type="entry name" value="NagB/RpiA_transferase-like"/>
</dbReference>
<dbReference type="EMBL" id="AZGZ01000022">
    <property type="protein sequence ID" value="KZZ89080.1"/>
    <property type="molecule type" value="Genomic_DNA"/>
</dbReference>
<keyword evidence="2" id="KW-0547">Nucleotide-binding</keyword>
<dbReference type="Proteomes" id="UP000242877">
    <property type="component" value="Unassembled WGS sequence"/>
</dbReference>
<comment type="similarity">
    <text evidence="1">Belongs to the 5-formyltetrahydrofolate cyclo-ligase family.</text>
</comment>
<dbReference type="InterPro" id="IPR024185">
    <property type="entry name" value="FTHF_cligase-like_sf"/>
</dbReference>
<keyword evidence="6" id="KW-0436">Ligase</keyword>
<organism evidence="6 7">
    <name type="scientific">Ascosphaera apis ARSEF 7405</name>
    <dbReference type="NCBI Taxonomy" id="392613"/>
    <lineage>
        <taxon>Eukaryota</taxon>
        <taxon>Fungi</taxon>
        <taxon>Dikarya</taxon>
        <taxon>Ascomycota</taxon>
        <taxon>Pezizomycotina</taxon>
        <taxon>Eurotiomycetes</taxon>
        <taxon>Eurotiomycetidae</taxon>
        <taxon>Onygenales</taxon>
        <taxon>Ascosphaeraceae</taxon>
        <taxon>Ascosphaera</taxon>
    </lineage>
</organism>
<dbReference type="PANTHER" id="PTHR23407">
    <property type="entry name" value="ATPASE INHIBITOR/5-FORMYLTETRAHYDROFOLATE CYCLO-LIGASE"/>
    <property type="match status" value="1"/>
</dbReference>
<keyword evidence="3" id="KW-0067">ATP-binding</keyword>
<sequence>MPADDMAPAAAIHASLRAAKRELRKQIRESLKSVSADSQAEQSSIATKALFALPAYQAAQNVAVYLAMPTGEIQTTEIVRDAFKKGKNVYVPSLHKLERPNVRGRKSIMEMLALDSITDYESLKADRWGIPSVDPESVPRRRNCLGGHGILSEREAQADVSESREKDEPLIGLDLIVVPGMAFDRSLRRLGHGAGYYDDFLTKYLSTMSELNEKKGGPPAKRPYLAALALKEQILPQDEGIPVEEHDYLVDAVFVGDGSVIDASISAN</sequence>
<dbReference type="VEuPathDB" id="FungiDB:AAP_04565"/>
<evidence type="ECO:0000256" key="1">
    <source>
        <dbReference type="ARBA" id="ARBA00010638"/>
    </source>
</evidence>
<dbReference type="SUPFAM" id="SSF100950">
    <property type="entry name" value="NagB/RpiA/CoA transferase-like"/>
    <property type="match status" value="1"/>
</dbReference>
<keyword evidence="7" id="KW-1185">Reference proteome</keyword>
<dbReference type="EC" id="6.3.3.2" evidence="5"/>
<dbReference type="InterPro" id="IPR002698">
    <property type="entry name" value="FTHF_cligase"/>
</dbReference>
<dbReference type="OrthoDB" id="2015992at2759"/>
<comment type="caution">
    <text evidence="6">The sequence shown here is derived from an EMBL/GenBank/DDBJ whole genome shotgun (WGS) entry which is preliminary data.</text>
</comment>
<dbReference type="GO" id="GO:0030272">
    <property type="term" value="F:5-formyltetrahydrofolate cyclo-ligase activity"/>
    <property type="evidence" value="ECO:0007669"/>
    <property type="project" value="UniProtKB-EC"/>
</dbReference>
<protein>
    <recommendedName>
        <fullName evidence="5">5-formyltetrahydrofolate cyclo-ligase</fullName>
        <ecNumber evidence="5">6.3.3.2</ecNumber>
    </recommendedName>
</protein>
<evidence type="ECO:0000256" key="4">
    <source>
        <dbReference type="ARBA" id="ARBA00036539"/>
    </source>
</evidence>
<evidence type="ECO:0000313" key="7">
    <source>
        <dbReference type="Proteomes" id="UP000242877"/>
    </source>
</evidence>
<evidence type="ECO:0000256" key="5">
    <source>
        <dbReference type="ARBA" id="ARBA00038966"/>
    </source>
</evidence>
<dbReference type="FunFam" id="3.40.50.10420:FF:000007">
    <property type="entry name" value="5-formyltetrahydrofolate cyclo-ligase"/>
    <property type="match status" value="1"/>
</dbReference>
<gene>
    <name evidence="6" type="ORF">AAP_04565</name>
</gene>
<dbReference type="Gene3D" id="3.40.50.10420">
    <property type="entry name" value="NagB/RpiA/CoA transferase-like"/>
    <property type="match status" value="1"/>
</dbReference>
<dbReference type="GO" id="GO:0005739">
    <property type="term" value="C:mitochondrion"/>
    <property type="evidence" value="ECO:0007669"/>
    <property type="project" value="TreeGrafter"/>
</dbReference>
<proteinExistence type="inferred from homology"/>
<evidence type="ECO:0000256" key="3">
    <source>
        <dbReference type="ARBA" id="ARBA00022840"/>
    </source>
</evidence>
<dbReference type="AlphaFoldDB" id="A0A166NCB0"/>
<dbReference type="GO" id="GO:0005524">
    <property type="term" value="F:ATP binding"/>
    <property type="evidence" value="ECO:0007669"/>
    <property type="project" value="UniProtKB-KW"/>
</dbReference>